<dbReference type="RefSeq" id="WP_062274524.1">
    <property type="nucleotide sequence ID" value="NZ_LSYU01000044.1"/>
</dbReference>
<dbReference type="InterPro" id="IPR012349">
    <property type="entry name" value="Split_barrel_FMN-bd"/>
</dbReference>
<name>A0ABR5VIE1_MARGR</name>
<evidence type="ECO:0000313" key="6">
    <source>
        <dbReference type="EMBL" id="KXX64872.1"/>
    </source>
</evidence>
<proteinExistence type="predicted"/>
<dbReference type="Pfam" id="PF07238">
    <property type="entry name" value="PilZ"/>
    <property type="match status" value="1"/>
</dbReference>
<keyword evidence="1" id="KW-0973">c-di-GMP</keyword>
<evidence type="ECO:0000256" key="2">
    <source>
        <dbReference type="ARBA" id="ARBA00022741"/>
    </source>
</evidence>
<dbReference type="Gene3D" id="2.40.10.220">
    <property type="entry name" value="predicted glycosyltransferase like domains"/>
    <property type="match status" value="1"/>
</dbReference>
<dbReference type="InterPro" id="IPR009926">
    <property type="entry name" value="T3SS_YcgR_PilZN"/>
</dbReference>
<reference evidence="6 7" key="1">
    <citation type="submission" date="2016-02" db="EMBL/GenBank/DDBJ databases">
        <title>Genome sequence of Marichromatium gracile YL-28, a purple sulfur bacterium.</title>
        <authorList>
            <person name="Zhao C."/>
            <person name="Hong X."/>
            <person name="Chen S."/>
            <person name="Yang S."/>
        </authorList>
    </citation>
    <scope>NUCLEOTIDE SEQUENCE [LARGE SCALE GENOMIC DNA]</scope>
    <source>
        <strain evidence="6 7">YL28</strain>
    </source>
</reference>
<dbReference type="Gene3D" id="2.30.110.10">
    <property type="entry name" value="Electron Transport, Fmn-binding Protein, Chain A"/>
    <property type="match status" value="1"/>
</dbReference>
<gene>
    <name evidence="6" type="ORF">AY586_01970</name>
</gene>
<evidence type="ECO:0008006" key="8">
    <source>
        <dbReference type="Google" id="ProtNLM"/>
    </source>
</evidence>
<feature type="domain" description="PilZ" evidence="4">
    <location>
        <begin position="113"/>
        <end position="223"/>
    </location>
</feature>
<evidence type="ECO:0000313" key="7">
    <source>
        <dbReference type="Proteomes" id="UP000075766"/>
    </source>
</evidence>
<evidence type="ECO:0000256" key="3">
    <source>
        <dbReference type="ARBA" id="ARBA00023143"/>
    </source>
</evidence>
<feature type="domain" description="Type III secretion system flagellar brake protein YcgR PilZN" evidence="5">
    <location>
        <begin position="7"/>
        <end position="109"/>
    </location>
</feature>
<evidence type="ECO:0000256" key="1">
    <source>
        <dbReference type="ARBA" id="ARBA00022636"/>
    </source>
</evidence>
<accession>A0ABR5VIE1</accession>
<dbReference type="Proteomes" id="UP000075766">
    <property type="component" value="Unassembled WGS sequence"/>
</dbReference>
<organism evidence="6 7">
    <name type="scientific">Marichromatium gracile</name>
    <name type="common">Chromatium gracile</name>
    <dbReference type="NCBI Taxonomy" id="1048"/>
    <lineage>
        <taxon>Bacteria</taxon>
        <taxon>Pseudomonadati</taxon>
        <taxon>Pseudomonadota</taxon>
        <taxon>Gammaproteobacteria</taxon>
        <taxon>Chromatiales</taxon>
        <taxon>Chromatiaceae</taxon>
        <taxon>Marichromatium</taxon>
    </lineage>
</organism>
<protein>
    <recommendedName>
        <fullName evidence="8">C-di-GMP-binding flagellar brake protein YcgR</fullName>
    </recommendedName>
</protein>
<dbReference type="Pfam" id="PF07317">
    <property type="entry name" value="PilZN"/>
    <property type="match status" value="1"/>
</dbReference>
<evidence type="ECO:0000259" key="5">
    <source>
        <dbReference type="Pfam" id="PF07317"/>
    </source>
</evidence>
<comment type="caution">
    <text evidence="6">The sequence shown here is derived from an EMBL/GenBank/DDBJ whole genome shotgun (WGS) entry which is preliminary data.</text>
</comment>
<sequence length="236" mass="26434">MAAEELITNPGRISTILSDMNHRLLVVNVRLDPDGPLFASSLIRLDGEQRTLFLDELHPEEGHQQVGQTHEIRVYGNLRGIAIRFSTRVTDILEEDGIALYACPYPEALNYLQRREIFRTALPFGEIRHVRLHHVNSSDTLNGRLLDLSAKGFCLEVDWSDIARVEPGTLLHYSGMQLPVLNAPLTGEAVLINSRPVAEPGRSAAGFRIVNLDQGTERALMRATLHYQREARKVAV</sequence>
<keyword evidence="3" id="KW-0975">Bacterial flagellum</keyword>
<evidence type="ECO:0000259" key="4">
    <source>
        <dbReference type="Pfam" id="PF07238"/>
    </source>
</evidence>
<keyword evidence="2" id="KW-0547">Nucleotide-binding</keyword>
<dbReference type="InterPro" id="IPR009875">
    <property type="entry name" value="PilZ_domain"/>
</dbReference>
<keyword evidence="7" id="KW-1185">Reference proteome</keyword>
<dbReference type="EMBL" id="LSYU01000044">
    <property type="protein sequence ID" value="KXX64872.1"/>
    <property type="molecule type" value="Genomic_DNA"/>
</dbReference>